<feature type="transmembrane region" description="Helical" evidence="1">
    <location>
        <begin position="175"/>
        <end position="194"/>
    </location>
</feature>
<accession>A0A3D8TQA0</accession>
<dbReference type="EMBL" id="LARY01000002">
    <property type="protein sequence ID" value="RDX00965.1"/>
    <property type="molecule type" value="Genomic_DNA"/>
</dbReference>
<feature type="transmembrane region" description="Helical" evidence="1">
    <location>
        <begin position="102"/>
        <end position="127"/>
    </location>
</feature>
<organism evidence="2 3">
    <name type="scientific">Listeria kieliensis</name>
    <dbReference type="NCBI Taxonomy" id="1621700"/>
    <lineage>
        <taxon>Bacteria</taxon>
        <taxon>Bacillati</taxon>
        <taxon>Bacillota</taxon>
        <taxon>Bacilli</taxon>
        <taxon>Bacillales</taxon>
        <taxon>Listeriaceae</taxon>
        <taxon>Listeria</taxon>
    </lineage>
</organism>
<evidence type="ECO:0008006" key="4">
    <source>
        <dbReference type="Google" id="ProtNLM"/>
    </source>
</evidence>
<feature type="transmembrane region" description="Helical" evidence="1">
    <location>
        <begin position="57"/>
        <end position="76"/>
    </location>
</feature>
<feature type="transmembrane region" description="Helical" evidence="1">
    <location>
        <begin position="206"/>
        <end position="224"/>
    </location>
</feature>
<keyword evidence="1" id="KW-0812">Transmembrane</keyword>
<dbReference type="Pfam" id="PF12730">
    <property type="entry name" value="ABC2_membrane_4"/>
    <property type="match status" value="1"/>
</dbReference>
<keyword evidence="1" id="KW-0472">Membrane</keyword>
<proteinExistence type="predicted"/>
<dbReference type="Proteomes" id="UP000257055">
    <property type="component" value="Unassembled WGS sequence"/>
</dbReference>
<evidence type="ECO:0000313" key="2">
    <source>
        <dbReference type="EMBL" id="RDX00965.1"/>
    </source>
</evidence>
<gene>
    <name evidence="2" type="ORF">UR08_08355</name>
</gene>
<evidence type="ECO:0000313" key="3">
    <source>
        <dbReference type="Proteomes" id="UP000257055"/>
    </source>
</evidence>
<dbReference type="RefSeq" id="WP_115753213.1">
    <property type="nucleotide sequence ID" value="NZ_LARY01000002.1"/>
</dbReference>
<keyword evidence="1" id="KW-1133">Transmembrane helix</keyword>
<feature type="transmembrane region" description="Helical" evidence="1">
    <location>
        <begin position="12"/>
        <end position="37"/>
    </location>
</feature>
<sequence>MIKLMKLEYQKLKFTNFIFSFMGITVGILLLVLLTGMMDGGEEVISTGSELWLSGDLMLRIAFTIYSGVLISQLIVKEFSDRTIQVLFTYPISRKKILASKLLLIMITIFLSVLAAEAIFISVSSVFNNSLHLTNDVLTMNDAVQYFLHNSFLSALTTVGIGLIPLYFGLLKNSTVMTILSAVIISMLLNGNVGSGGIEDNAFSTLLIPVALCLIGLAIAYLSYHKINRKDI</sequence>
<protein>
    <recommendedName>
        <fullName evidence="4">ABC transporter permease</fullName>
    </recommendedName>
</protein>
<name>A0A3D8TQA0_9LIST</name>
<reference evidence="3" key="1">
    <citation type="submission" date="2015-04" db="EMBL/GenBank/DDBJ databases">
        <authorList>
            <person name="Schardt J."/>
            <person name="Mueller-Herbst S."/>
            <person name="Scherer S."/>
            <person name="Huptas C."/>
        </authorList>
    </citation>
    <scope>NUCLEOTIDE SEQUENCE [LARGE SCALE GENOMIC DNA]</scope>
    <source>
        <strain evidence="3">Kiel-L1</strain>
    </source>
</reference>
<comment type="caution">
    <text evidence="2">The sequence shown here is derived from an EMBL/GenBank/DDBJ whole genome shotgun (WGS) entry which is preliminary data.</text>
</comment>
<feature type="transmembrane region" description="Helical" evidence="1">
    <location>
        <begin position="147"/>
        <end position="168"/>
    </location>
</feature>
<evidence type="ECO:0000256" key="1">
    <source>
        <dbReference type="SAM" id="Phobius"/>
    </source>
</evidence>
<dbReference type="AlphaFoldDB" id="A0A3D8TQA0"/>
<keyword evidence="3" id="KW-1185">Reference proteome</keyword>